<dbReference type="PROSITE" id="PS52016">
    <property type="entry name" value="TONB_DEPENDENT_REC_3"/>
    <property type="match status" value="1"/>
</dbReference>
<feature type="transmembrane region" description="Helical" evidence="8">
    <location>
        <begin position="12"/>
        <end position="38"/>
    </location>
</feature>
<evidence type="ECO:0000256" key="1">
    <source>
        <dbReference type="ARBA" id="ARBA00004571"/>
    </source>
</evidence>
<keyword evidence="3 7" id="KW-1134">Transmembrane beta strand</keyword>
<reference evidence="10" key="2">
    <citation type="submission" date="2024-05" db="EMBL/GenBank/DDBJ databases">
        <title>Rhodohalobacter halophilus gen. nov., sp. nov., a moderately halophilic member of the family Balneolaceae.</title>
        <authorList>
            <person name="Xia J."/>
        </authorList>
    </citation>
    <scope>NUCLEOTIDE SEQUENCE</scope>
    <source>
        <strain evidence="10">WB101</strain>
    </source>
</reference>
<dbReference type="SUPFAM" id="SSF56935">
    <property type="entry name" value="Porins"/>
    <property type="match status" value="1"/>
</dbReference>
<organism evidence="10 11">
    <name type="scientific">Rhodohalobacter sulfatireducens</name>
    <dbReference type="NCBI Taxonomy" id="2911366"/>
    <lineage>
        <taxon>Bacteria</taxon>
        <taxon>Pseudomonadati</taxon>
        <taxon>Balneolota</taxon>
        <taxon>Balneolia</taxon>
        <taxon>Balneolales</taxon>
        <taxon>Balneolaceae</taxon>
        <taxon>Rhodohalobacter</taxon>
    </lineage>
</organism>
<dbReference type="InterPro" id="IPR037066">
    <property type="entry name" value="Plug_dom_sf"/>
</dbReference>
<protein>
    <submittedName>
        <fullName evidence="10">TonB-dependent receptor</fullName>
    </submittedName>
</protein>
<proteinExistence type="inferred from homology"/>
<keyword evidence="2 7" id="KW-0813">Transport</keyword>
<dbReference type="InterPro" id="IPR008969">
    <property type="entry name" value="CarboxyPept-like_regulatory"/>
</dbReference>
<evidence type="ECO:0000256" key="5">
    <source>
        <dbReference type="ARBA" id="ARBA00023136"/>
    </source>
</evidence>
<evidence type="ECO:0000313" key="10">
    <source>
        <dbReference type="EMBL" id="MCG2587934.1"/>
    </source>
</evidence>
<dbReference type="InterPro" id="IPR023996">
    <property type="entry name" value="TonB-dep_OMP_SusC/RagA"/>
</dbReference>
<keyword evidence="6 7" id="KW-0998">Cell outer membrane</keyword>
<evidence type="ECO:0000256" key="2">
    <source>
        <dbReference type="ARBA" id="ARBA00022448"/>
    </source>
</evidence>
<dbReference type="Gene3D" id="2.40.170.20">
    <property type="entry name" value="TonB-dependent receptor, beta-barrel domain"/>
    <property type="match status" value="1"/>
</dbReference>
<dbReference type="Proteomes" id="UP001165366">
    <property type="component" value="Unassembled WGS sequence"/>
</dbReference>
<dbReference type="RefSeq" id="WP_237852777.1">
    <property type="nucleotide sequence ID" value="NZ_JAKLWS010000004.1"/>
</dbReference>
<evidence type="ECO:0000256" key="8">
    <source>
        <dbReference type="SAM" id="Phobius"/>
    </source>
</evidence>
<dbReference type="EMBL" id="JAKLWS010000004">
    <property type="protein sequence ID" value="MCG2587934.1"/>
    <property type="molecule type" value="Genomic_DNA"/>
</dbReference>
<feature type="domain" description="TonB-dependent receptor plug" evidence="9">
    <location>
        <begin position="151"/>
        <end position="256"/>
    </location>
</feature>
<dbReference type="InterPro" id="IPR023997">
    <property type="entry name" value="TonB-dep_OMP_SusC/RagA_CS"/>
</dbReference>
<comment type="similarity">
    <text evidence="7">Belongs to the TonB-dependent receptor family.</text>
</comment>
<comment type="caution">
    <text evidence="10">The sequence shown here is derived from an EMBL/GenBank/DDBJ whole genome shotgun (WGS) entry which is preliminary data.</text>
</comment>
<dbReference type="InterPro" id="IPR039426">
    <property type="entry name" value="TonB-dep_rcpt-like"/>
</dbReference>
<evidence type="ECO:0000256" key="7">
    <source>
        <dbReference type="PROSITE-ProRule" id="PRU01360"/>
    </source>
</evidence>
<keyword evidence="8" id="KW-1133">Transmembrane helix</keyword>
<dbReference type="Gene3D" id="2.170.130.10">
    <property type="entry name" value="TonB-dependent receptor, plug domain"/>
    <property type="match status" value="1"/>
</dbReference>
<keyword evidence="11" id="KW-1185">Reference proteome</keyword>
<dbReference type="InterPro" id="IPR036942">
    <property type="entry name" value="Beta-barrel_TonB_sf"/>
</dbReference>
<keyword evidence="10" id="KW-0675">Receptor</keyword>
<dbReference type="Gene3D" id="2.60.40.1120">
    <property type="entry name" value="Carboxypeptidase-like, regulatory domain"/>
    <property type="match status" value="1"/>
</dbReference>
<comment type="subcellular location">
    <subcellularLocation>
        <location evidence="1 7">Cell outer membrane</location>
        <topology evidence="1 7">Multi-pass membrane protein</topology>
    </subcellularLocation>
</comment>
<name>A0ABS9KAQ0_9BACT</name>
<dbReference type="InterPro" id="IPR012910">
    <property type="entry name" value="Plug_dom"/>
</dbReference>
<dbReference type="NCBIfam" id="TIGR04056">
    <property type="entry name" value="OMP_RagA_SusC"/>
    <property type="match status" value="1"/>
</dbReference>
<evidence type="ECO:0000256" key="6">
    <source>
        <dbReference type="ARBA" id="ARBA00023237"/>
    </source>
</evidence>
<evidence type="ECO:0000259" key="9">
    <source>
        <dbReference type="Pfam" id="PF07715"/>
    </source>
</evidence>
<keyword evidence="4 7" id="KW-0812">Transmembrane</keyword>
<sequence>MENQIVTGRLYANIFSVFECIYSLRIKIISSLVLFLIFTSPMIANSNDRGTSEEVQEETVTGTVTDLQTEEALPGVNIVLKGTTTGTTTDISGNFELPVPSLNDTLVVSYIGYQTQEIPINGRTEIDIEMQQAVFLTDELVVVGYGVQRRSDIAGSVGVASGDDIEEMPSFNALQGLRGKVPGVNIMTNSGSPTGSNRVIIRGVGTINANADPLYVVDGVVREDIQFMNPNDIESVEVLKDAAATSIYGARGANGVIMITTERGGREGTGVTVGYESSLSAGTRAGKMDVLNAEEFMEVQRIGFENAPKYPSYGGDEPPVIDPTDPRLFDSQGNPLYDTDWQDEATRTAISQDHQLSVQWGGENSSFGAFLNYTDREGVFLNSYMERLNLKLVYDASPTDWLSMGTNLSIGRVNENNIEEGGGGTSARRTIIEFPPIFPVQWEDGSFPDATQIQDNEFSFEAQTNPVHLLRKSDRLRKRTILFGNAFAALQLAENLEFRTQFGVDNTLMEMNDYCPVGMFSCGGSPDGNVYINNNETLYWQNENYLTYLNDFGEHRLNSVLGASWQKRDYRANWFSAQGFTDDFFRFNNVGVATRPGQPQSDSNDWTMNSYFTRNTYTYDDTYSATFTARIDGSSRFGENNKYGFFPSIGASWVVTNEDFMSDVDFINYLRLRSSYGITGNTEIGLYQSLATIGSGTSLIGGDRAPVTFPTRLPNPDLEWEKTQMFNIGAEINLFNENILIEGDYYYKLTNDLLLSRPIPATTGFTSITDNIGSVSNRGVDFKITSYNARSADFIWTTTLNFNYNKNRIESLGVEDEDIFPGPYWVSGSQTILRVGESIGTFWGFERLGTWDDPEEAAAAGRVVGEARRSDNQKIIGNGLPDWTGSFINRFSFGQFDATIDFQFSFGADIMQQFLHSSEDRMGLTSGLATQLYDSWTPDNQDTMVQQIRHFSYAGQNSQADSHWIVPGWYIRGNLFSLGYNVNPSVLETVGISRLRVTASLQNAFVIHSDEFKGYDPEATSWGGNLHAQNIFFYQYPKARTFTLGLNLRF</sequence>
<dbReference type="NCBIfam" id="TIGR04057">
    <property type="entry name" value="SusC_RagA_signa"/>
    <property type="match status" value="1"/>
</dbReference>
<evidence type="ECO:0000256" key="4">
    <source>
        <dbReference type="ARBA" id="ARBA00022692"/>
    </source>
</evidence>
<accession>A0ABS9KAQ0</accession>
<evidence type="ECO:0000256" key="3">
    <source>
        <dbReference type="ARBA" id="ARBA00022452"/>
    </source>
</evidence>
<gene>
    <name evidence="10" type="ORF">L6773_05125</name>
</gene>
<dbReference type="Pfam" id="PF13715">
    <property type="entry name" value="CarbopepD_reg_2"/>
    <property type="match status" value="1"/>
</dbReference>
<dbReference type="SUPFAM" id="SSF49464">
    <property type="entry name" value="Carboxypeptidase regulatory domain-like"/>
    <property type="match status" value="1"/>
</dbReference>
<reference evidence="10" key="1">
    <citation type="submission" date="2022-01" db="EMBL/GenBank/DDBJ databases">
        <authorList>
            <person name="Wang Y."/>
        </authorList>
    </citation>
    <scope>NUCLEOTIDE SEQUENCE</scope>
    <source>
        <strain evidence="10">WB101</strain>
    </source>
</reference>
<keyword evidence="5 7" id="KW-0472">Membrane</keyword>
<dbReference type="Pfam" id="PF07715">
    <property type="entry name" value="Plug"/>
    <property type="match status" value="1"/>
</dbReference>
<evidence type="ECO:0000313" key="11">
    <source>
        <dbReference type="Proteomes" id="UP001165366"/>
    </source>
</evidence>